<dbReference type="CDD" id="cd01109">
    <property type="entry name" value="HTH_YyaN"/>
    <property type="match status" value="1"/>
</dbReference>
<dbReference type="Gene3D" id="1.10.1660.10">
    <property type="match status" value="1"/>
</dbReference>
<dbReference type="RefSeq" id="WP_188886991.1">
    <property type="nucleotide sequence ID" value="NZ_BMHY01000001.1"/>
</dbReference>
<dbReference type="InterPro" id="IPR009061">
    <property type="entry name" value="DNA-bd_dom_put_sf"/>
</dbReference>
<dbReference type="AlphaFoldDB" id="A0A917GNP1"/>
<name>A0A917GNP1_9BACL</name>
<evidence type="ECO:0000256" key="5">
    <source>
        <dbReference type="SAM" id="Coils"/>
    </source>
</evidence>
<dbReference type="PANTHER" id="PTHR30204:SF69">
    <property type="entry name" value="MERR-FAMILY TRANSCRIPTIONAL REGULATOR"/>
    <property type="match status" value="1"/>
</dbReference>
<keyword evidence="2" id="KW-0805">Transcription regulation</keyword>
<dbReference type="PROSITE" id="PS50937">
    <property type="entry name" value="HTH_MERR_2"/>
    <property type="match status" value="1"/>
</dbReference>
<protein>
    <submittedName>
        <fullName evidence="7">MerR family transcriptional regulator</fullName>
    </submittedName>
</protein>
<dbReference type="SUPFAM" id="SSF46955">
    <property type="entry name" value="Putative DNA-binding domain"/>
    <property type="match status" value="1"/>
</dbReference>
<dbReference type="InterPro" id="IPR000551">
    <property type="entry name" value="MerR-type_HTH_dom"/>
</dbReference>
<evidence type="ECO:0000256" key="1">
    <source>
        <dbReference type="ARBA" id="ARBA00022491"/>
    </source>
</evidence>
<reference evidence="7 8" key="1">
    <citation type="journal article" date="2014" name="Int. J. Syst. Evol. Microbiol.">
        <title>Complete genome sequence of Corynebacterium casei LMG S-19264T (=DSM 44701T), isolated from a smear-ripened cheese.</title>
        <authorList>
            <consortium name="US DOE Joint Genome Institute (JGI-PGF)"/>
            <person name="Walter F."/>
            <person name="Albersmeier A."/>
            <person name="Kalinowski J."/>
            <person name="Ruckert C."/>
        </authorList>
    </citation>
    <scope>NUCLEOTIDE SEQUENCE [LARGE SCALE GENOMIC DNA]</scope>
    <source>
        <strain evidence="7 8">CGMCC 1.15286</strain>
    </source>
</reference>
<keyword evidence="1" id="KW-0678">Repressor</keyword>
<sequence length="151" mass="17459">MYTVKEVAQMLDLTEHAVRFYTDKGLIPTLLRDQNNARLFNEESINWLTGVKILKQCGMSIEDIKAYVDLCLEGDSTIRERYEIIVRQKERALLQLQEAKNRADYMEAKTKYYLNIMDGVIADGSNPAKWNLKKAAHEIENWTSVKTVDAK</sequence>
<gene>
    <name evidence="7" type="ORF">GCM10010918_00930</name>
</gene>
<keyword evidence="5" id="KW-0175">Coiled coil</keyword>
<evidence type="ECO:0000313" key="7">
    <source>
        <dbReference type="EMBL" id="GGG52069.1"/>
    </source>
</evidence>
<evidence type="ECO:0000259" key="6">
    <source>
        <dbReference type="PROSITE" id="PS50937"/>
    </source>
</evidence>
<evidence type="ECO:0000256" key="4">
    <source>
        <dbReference type="ARBA" id="ARBA00023163"/>
    </source>
</evidence>
<dbReference type="GO" id="GO:0003700">
    <property type="term" value="F:DNA-binding transcription factor activity"/>
    <property type="evidence" value="ECO:0007669"/>
    <property type="project" value="InterPro"/>
</dbReference>
<proteinExistence type="predicted"/>
<keyword evidence="4" id="KW-0804">Transcription</keyword>
<organism evidence="7 8">
    <name type="scientific">Paenibacillus radicis</name>
    <name type="common">ex Gao et al. 2016</name>
    <dbReference type="NCBI Taxonomy" id="1737354"/>
    <lineage>
        <taxon>Bacteria</taxon>
        <taxon>Bacillati</taxon>
        <taxon>Bacillota</taxon>
        <taxon>Bacilli</taxon>
        <taxon>Bacillales</taxon>
        <taxon>Paenibacillaceae</taxon>
        <taxon>Paenibacillus</taxon>
    </lineage>
</organism>
<keyword evidence="3" id="KW-0238">DNA-binding</keyword>
<feature type="domain" description="HTH merR-type" evidence="6">
    <location>
        <begin position="1"/>
        <end position="70"/>
    </location>
</feature>
<dbReference type="Pfam" id="PF13411">
    <property type="entry name" value="MerR_1"/>
    <property type="match status" value="1"/>
</dbReference>
<dbReference type="GO" id="GO:0003677">
    <property type="term" value="F:DNA binding"/>
    <property type="evidence" value="ECO:0007669"/>
    <property type="project" value="UniProtKB-KW"/>
</dbReference>
<accession>A0A917GNP1</accession>
<evidence type="ECO:0000256" key="2">
    <source>
        <dbReference type="ARBA" id="ARBA00023015"/>
    </source>
</evidence>
<dbReference type="PANTHER" id="PTHR30204">
    <property type="entry name" value="REDOX-CYCLING DRUG-SENSING TRANSCRIPTIONAL ACTIVATOR SOXR"/>
    <property type="match status" value="1"/>
</dbReference>
<evidence type="ECO:0000256" key="3">
    <source>
        <dbReference type="ARBA" id="ARBA00023125"/>
    </source>
</evidence>
<dbReference type="SMART" id="SM00422">
    <property type="entry name" value="HTH_MERR"/>
    <property type="match status" value="1"/>
</dbReference>
<comment type="caution">
    <text evidence="7">The sequence shown here is derived from an EMBL/GenBank/DDBJ whole genome shotgun (WGS) entry which is preliminary data.</text>
</comment>
<dbReference type="EMBL" id="BMHY01000001">
    <property type="protein sequence ID" value="GGG52069.1"/>
    <property type="molecule type" value="Genomic_DNA"/>
</dbReference>
<dbReference type="InterPro" id="IPR047057">
    <property type="entry name" value="MerR_fam"/>
</dbReference>
<feature type="coiled-coil region" evidence="5">
    <location>
        <begin position="79"/>
        <end position="109"/>
    </location>
</feature>
<evidence type="ECO:0000313" key="8">
    <source>
        <dbReference type="Proteomes" id="UP000600247"/>
    </source>
</evidence>
<dbReference type="Proteomes" id="UP000600247">
    <property type="component" value="Unassembled WGS sequence"/>
</dbReference>
<keyword evidence="8" id="KW-1185">Reference proteome</keyword>